<keyword evidence="1" id="KW-0472">Membrane</keyword>
<dbReference type="KEGG" id="mtun:MTUNDRAET4_0074"/>
<dbReference type="AlphaFoldDB" id="A0A4U8YTE7"/>
<proteinExistence type="predicted"/>
<dbReference type="EMBL" id="LR536450">
    <property type="protein sequence ID" value="VFU06967.1"/>
    <property type="molecule type" value="Genomic_DNA"/>
</dbReference>
<feature type="transmembrane region" description="Helical" evidence="1">
    <location>
        <begin position="39"/>
        <end position="57"/>
    </location>
</feature>
<name>A0A4U8YTE7_METTU</name>
<protein>
    <submittedName>
        <fullName evidence="2">Uncharacterized protein</fullName>
    </submittedName>
</protein>
<accession>A0A4U8YTE7</accession>
<reference evidence="2 3" key="1">
    <citation type="submission" date="2019-03" db="EMBL/GenBank/DDBJ databases">
        <authorList>
            <person name="Kox A.R. M."/>
        </authorList>
    </citation>
    <scope>NUCLEOTIDE SEQUENCE [LARGE SCALE GENOMIC DNA]</scope>
    <source>
        <strain evidence="2">MTUNDRAET4 annotated genome</strain>
    </source>
</reference>
<gene>
    <name evidence="2" type="ORF">MTUNDRAET4_0074</name>
</gene>
<sequence length="87" mass="9297">MTIAIDPLVAAGVLACTAVTDAAYVLFTAAVAARRRLWAANWSGIWYLLSAFAVISYTQNPAYVLFAALGSWLGAFASVTWLRRGSP</sequence>
<organism evidence="2 3">
    <name type="scientific">Methylocella tundrae</name>
    <dbReference type="NCBI Taxonomy" id="227605"/>
    <lineage>
        <taxon>Bacteria</taxon>
        <taxon>Pseudomonadati</taxon>
        <taxon>Pseudomonadota</taxon>
        <taxon>Alphaproteobacteria</taxon>
        <taxon>Hyphomicrobiales</taxon>
        <taxon>Beijerinckiaceae</taxon>
        <taxon>Methylocella</taxon>
    </lineage>
</organism>
<dbReference type="Proteomes" id="UP000294360">
    <property type="component" value="Chromosome"/>
</dbReference>
<evidence type="ECO:0000313" key="2">
    <source>
        <dbReference type="EMBL" id="VFU06967.1"/>
    </source>
</evidence>
<keyword evidence="1" id="KW-1133">Transmembrane helix</keyword>
<evidence type="ECO:0000313" key="3">
    <source>
        <dbReference type="Proteomes" id="UP000294360"/>
    </source>
</evidence>
<feature type="transmembrane region" description="Helical" evidence="1">
    <location>
        <begin position="12"/>
        <end position="32"/>
    </location>
</feature>
<evidence type="ECO:0000256" key="1">
    <source>
        <dbReference type="SAM" id="Phobius"/>
    </source>
</evidence>
<dbReference type="RefSeq" id="WP_244605636.1">
    <property type="nucleotide sequence ID" value="NZ_CP139089.1"/>
</dbReference>
<feature type="transmembrane region" description="Helical" evidence="1">
    <location>
        <begin position="63"/>
        <end position="82"/>
    </location>
</feature>
<keyword evidence="1" id="KW-0812">Transmembrane</keyword>